<dbReference type="STRING" id="227084.SAMN05421855_1011168"/>
<reference evidence="1 2" key="1">
    <citation type="submission" date="2016-10" db="EMBL/GenBank/DDBJ databases">
        <authorList>
            <person name="de Groot N.N."/>
        </authorList>
    </citation>
    <scope>NUCLEOTIDE SEQUENCE [LARGE SCALE GENOMIC DNA]</scope>
    <source>
        <strain evidence="1 2">DSM 16195</strain>
    </source>
</reference>
<dbReference type="RefSeq" id="WP_093141697.1">
    <property type="nucleotide sequence ID" value="NZ_BMWO01000001.1"/>
</dbReference>
<organism evidence="1 2">
    <name type="scientific">Ulvibacter litoralis</name>
    <dbReference type="NCBI Taxonomy" id="227084"/>
    <lineage>
        <taxon>Bacteria</taxon>
        <taxon>Pseudomonadati</taxon>
        <taxon>Bacteroidota</taxon>
        <taxon>Flavobacteriia</taxon>
        <taxon>Flavobacteriales</taxon>
        <taxon>Flavobacteriaceae</taxon>
        <taxon>Ulvibacter</taxon>
    </lineage>
</organism>
<dbReference type="PROSITE" id="PS51257">
    <property type="entry name" value="PROKAR_LIPOPROTEIN"/>
    <property type="match status" value="1"/>
</dbReference>
<evidence type="ECO:0000313" key="2">
    <source>
        <dbReference type="Proteomes" id="UP000199321"/>
    </source>
</evidence>
<dbReference type="EMBL" id="FNBA01000001">
    <property type="protein sequence ID" value="SDE54932.1"/>
    <property type="molecule type" value="Genomic_DNA"/>
</dbReference>
<evidence type="ECO:0008006" key="3">
    <source>
        <dbReference type="Google" id="ProtNLM"/>
    </source>
</evidence>
<dbReference type="OrthoDB" id="1434488at2"/>
<gene>
    <name evidence="1" type="ORF">SAMN05421855_1011168</name>
</gene>
<protein>
    <recommendedName>
        <fullName evidence="3">Lipoprotein</fullName>
    </recommendedName>
</protein>
<accession>A0A1G7DU44</accession>
<keyword evidence="2" id="KW-1185">Reference proteome</keyword>
<dbReference type="AlphaFoldDB" id="A0A1G7DU44"/>
<proteinExistence type="predicted"/>
<evidence type="ECO:0000313" key="1">
    <source>
        <dbReference type="EMBL" id="SDE54932.1"/>
    </source>
</evidence>
<dbReference type="Proteomes" id="UP000199321">
    <property type="component" value="Unassembled WGS sequence"/>
</dbReference>
<name>A0A1G7DU44_9FLAO</name>
<sequence length="210" mass="23490">MIRFLSLSISVLLYSCGTPSKSSGPIIGGGNETVHTEVSNTSGTQTVHQEIPLETISTLPKGAVLGDFRGDATPFYAQVSHVDRANETTFVSFENNTCPQLKIPKTHGGIVSKVMLEGFDRELILLTAKLKDPNFNKYFLYVFRNNEWKPVMNGFAVHKSNLPEIEQVIAINPKNPNEILRNYSVFDIDETSELGYTWRLLQESVPIENR</sequence>